<comment type="similarity">
    <text evidence="5">Belongs to the protein N5-glutamine methyltransferase family. PrmC subfamily.</text>
</comment>
<dbReference type="InterPro" id="IPR002052">
    <property type="entry name" value="DNA_methylase_N6_adenine_CS"/>
</dbReference>
<dbReference type="InterPro" id="IPR050320">
    <property type="entry name" value="N5-glutamine_MTase"/>
</dbReference>
<dbReference type="Pfam" id="PF05175">
    <property type="entry name" value="MTS"/>
    <property type="match status" value="1"/>
</dbReference>
<feature type="binding site" evidence="5">
    <location>
        <begin position="111"/>
        <end position="115"/>
    </location>
    <ligand>
        <name>S-adenosyl-L-methionine</name>
        <dbReference type="ChEBI" id="CHEBI:59789"/>
    </ligand>
</feature>
<evidence type="ECO:0000313" key="9">
    <source>
        <dbReference type="Proteomes" id="UP000183447"/>
    </source>
</evidence>
<dbReference type="FunFam" id="3.40.50.150:FF:000053">
    <property type="entry name" value="Release factor glutamine methyltransferase"/>
    <property type="match status" value="1"/>
</dbReference>
<dbReference type="InterPro" id="IPR004556">
    <property type="entry name" value="HemK-like"/>
</dbReference>
<evidence type="ECO:0000313" key="8">
    <source>
        <dbReference type="EMBL" id="SFZ85797.1"/>
    </source>
</evidence>
<evidence type="ECO:0000259" key="7">
    <source>
        <dbReference type="Pfam" id="PF17827"/>
    </source>
</evidence>
<feature type="binding site" evidence="5">
    <location>
        <position position="163"/>
    </location>
    <ligand>
        <name>S-adenosyl-L-methionine</name>
        <dbReference type="ChEBI" id="CHEBI:59789"/>
    </ligand>
</feature>
<comment type="catalytic activity">
    <reaction evidence="4 5">
        <text>L-glutaminyl-[peptide chain release factor] + S-adenosyl-L-methionine = N(5)-methyl-L-glutaminyl-[peptide chain release factor] + S-adenosyl-L-homocysteine + H(+)</text>
        <dbReference type="Rhea" id="RHEA:42896"/>
        <dbReference type="Rhea" id="RHEA-COMP:10271"/>
        <dbReference type="Rhea" id="RHEA-COMP:10272"/>
        <dbReference type="ChEBI" id="CHEBI:15378"/>
        <dbReference type="ChEBI" id="CHEBI:30011"/>
        <dbReference type="ChEBI" id="CHEBI:57856"/>
        <dbReference type="ChEBI" id="CHEBI:59789"/>
        <dbReference type="ChEBI" id="CHEBI:61891"/>
        <dbReference type="EC" id="2.1.1.297"/>
    </reaction>
</comment>
<dbReference type="GO" id="GO:0003676">
    <property type="term" value="F:nucleic acid binding"/>
    <property type="evidence" value="ECO:0007669"/>
    <property type="project" value="InterPro"/>
</dbReference>
<feature type="binding site" evidence="5">
    <location>
        <position position="179"/>
    </location>
    <ligand>
        <name>S-adenosyl-L-methionine</name>
        <dbReference type="ChEBI" id="CHEBI:59789"/>
    </ligand>
</feature>
<gene>
    <name evidence="5" type="primary">prmC</name>
    <name evidence="8" type="ORF">SAMN02983003_2967</name>
</gene>
<protein>
    <recommendedName>
        <fullName evidence="5">Release factor glutamine methyltransferase</fullName>
        <shortName evidence="5">RF MTase</shortName>
        <ecNumber evidence="5">2.1.1.297</ecNumber>
    </recommendedName>
    <alternativeName>
        <fullName evidence="5">N5-glutamine methyltransferase PrmC</fullName>
    </alternativeName>
    <alternativeName>
        <fullName evidence="5">Protein-(glutamine-N5) MTase PrmC</fullName>
    </alternativeName>
    <alternativeName>
        <fullName evidence="5">Protein-glutamine N-methyltransferase PrmC</fullName>
    </alternativeName>
</protein>
<dbReference type="CDD" id="cd02440">
    <property type="entry name" value="AdoMet_MTases"/>
    <property type="match status" value="1"/>
</dbReference>
<dbReference type="NCBIfam" id="TIGR03534">
    <property type="entry name" value="RF_mod_PrmC"/>
    <property type="match status" value="1"/>
</dbReference>
<evidence type="ECO:0000259" key="6">
    <source>
        <dbReference type="Pfam" id="PF05175"/>
    </source>
</evidence>
<reference evidence="8 9" key="1">
    <citation type="submission" date="2016-11" db="EMBL/GenBank/DDBJ databases">
        <authorList>
            <person name="Jaros S."/>
            <person name="Januszkiewicz K."/>
            <person name="Wedrychowicz H."/>
        </authorList>
    </citation>
    <scope>NUCLEOTIDE SEQUENCE [LARGE SCALE GENOMIC DNA]</scope>
    <source>
        <strain evidence="8 9">ATCC 23634</strain>
    </source>
</reference>
<dbReference type="SUPFAM" id="SSF53335">
    <property type="entry name" value="S-adenosyl-L-methionine-dependent methyltransferases"/>
    <property type="match status" value="1"/>
</dbReference>
<name>A0A1K2I078_9HYPH</name>
<dbReference type="HAMAP" id="MF_02126">
    <property type="entry name" value="RF_methyltr_PrmC"/>
    <property type="match status" value="1"/>
</dbReference>
<keyword evidence="3 5" id="KW-0949">S-adenosyl-L-methionine</keyword>
<feature type="domain" description="Methyltransferase small" evidence="6">
    <location>
        <begin position="96"/>
        <end position="187"/>
    </location>
</feature>
<dbReference type="InterPro" id="IPR019874">
    <property type="entry name" value="RF_methyltr_PrmC"/>
</dbReference>
<dbReference type="Gene3D" id="1.10.8.10">
    <property type="entry name" value="DNA helicase RuvA subunit, C-terminal domain"/>
    <property type="match status" value="1"/>
</dbReference>
<dbReference type="InterPro" id="IPR007848">
    <property type="entry name" value="Small_mtfrase_dom"/>
</dbReference>
<dbReference type="InterPro" id="IPR029063">
    <property type="entry name" value="SAM-dependent_MTases_sf"/>
</dbReference>
<evidence type="ECO:0000256" key="3">
    <source>
        <dbReference type="ARBA" id="ARBA00022691"/>
    </source>
</evidence>
<feature type="domain" description="Release factor glutamine methyltransferase N-terminal" evidence="7">
    <location>
        <begin position="2"/>
        <end position="66"/>
    </location>
</feature>
<dbReference type="Gene3D" id="3.40.50.150">
    <property type="entry name" value="Vaccinia Virus protein VP39"/>
    <property type="match status" value="1"/>
</dbReference>
<dbReference type="PANTHER" id="PTHR18895:SF74">
    <property type="entry name" value="MTRF1L RELEASE FACTOR GLUTAMINE METHYLTRANSFERASE"/>
    <property type="match status" value="1"/>
</dbReference>
<dbReference type="NCBIfam" id="TIGR00536">
    <property type="entry name" value="hemK_fam"/>
    <property type="match status" value="1"/>
</dbReference>
<dbReference type="PROSITE" id="PS00092">
    <property type="entry name" value="N6_MTASE"/>
    <property type="match status" value="1"/>
</dbReference>
<sequence length="273" mass="29599">MRDRFRAAAIDTPELDARRLAEAAFGCTALALYTNEHEPADPDALARLEAFAQRRIAGEPVSRILGVKAFWGLDFLLSPETLVPRPETEMLVRRGLERLEGKARPRLLDLGTGTGCIAIALLHECPDAQAMAVDLSPGALETARENAARHGVADRLDLRLGSWFEPIALGERFDLVVSNPPYIADAERPALSVEVRDHDPHLALFGGPDGLEPYRIIAAELARHLKPGGLGLFEIGHSQGPTVRAILAAAGFSQIAVARDLEDRDRMVVVTAT</sequence>
<evidence type="ECO:0000256" key="4">
    <source>
        <dbReference type="ARBA" id="ARBA00048391"/>
    </source>
</evidence>
<dbReference type="EC" id="2.1.1.297" evidence="5"/>
<keyword evidence="1 5" id="KW-0489">Methyltransferase</keyword>
<dbReference type="Proteomes" id="UP000183447">
    <property type="component" value="Unassembled WGS sequence"/>
</dbReference>
<dbReference type="Pfam" id="PF17827">
    <property type="entry name" value="PrmC_N"/>
    <property type="match status" value="1"/>
</dbReference>
<evidence type="ECO:0000256" key="2">
    <source>
        <dbReference type="ARBA" id="ARBA00022679"/>
    </source>
</evidence>
<feature type="binding site" evidence="5">
    <location>
        <begin position="179"/>
        <end position="182"/>
    </location>
    <ligand>
        <name>substrate</name>
    </ligand>
</feature>
<evidence type="ECO:0000256" key="5">
    <source>
        <dbReference type="HAMAP-Rule" id="MF_02126"/>
    </source>
</evidence>
<comment type="function">
    <text evidence="5">Methylates the class 1 translation termination release factors RF1/PrfA and RF2/PrfB on the glutamine residue of the universally conserved GGQ motif.</text>
</comment>
<dbReference type="GO" id="GO:0032259">
    <property type="term" value="P:methylation"/>
    <property type="evidence" value="ECO:0007669"/>
    <property type="project" value="UniProtKB-KW"/>
</dbReference>
<feature type="binding site" evidence="5">
    <location>
        <position position="134"/>
    </location>
    <ligand>
        <name>S-adenosyl-L-methionine</name>
        <dbReference type="ChEBI" id="CHEBI:59789"/>
    </ligand>
</feature>
<keyword evidence="9" id="KW-1185">Reference proteome</keyword>
<dbReference type="InterPro" id="IPR040758">
    <property type="entry name" value="PrmC_N"/>
</dbReference>
<proteinExistence type="inferred from homology"/>
<evidence type="ECO:0000256" key="1">
    <source>
        <dbReference type="ARBA" id="ARBA00022603"/>
    </source>
</evidence>
<dbReference type="PANTHER" id="PTHR18895">
    <property type="entry name" value="HEMK METHYLTRANSFERASE"/>
    <property type="match status" value="1"/>
</dbReference>
<dbReference type="GO" id="GO:0102559">
    <property type="term" value="F:peptide chain release factor N(5)-glutamine methyltransferase activity"/>
    <property type="evidence" value="ECO:0007669"/>
    <property type="project" value="UniProtKB-EC"/>
</dbReference>
<dbReference type="AlphaFoldDB" id="A0A1K2I078"/>
<dbReference type="RefSeq" id="WP_244545341.1">
    <property type="nucleotide sequence ID" value="NZ_FPKU01000002.1"/>
</dbReference>
<keyword evidence="2 5" id="KW-0808">Transferase</keyword>
<dbReference type="STRING" id="665118.SAMN02983003_2967"/>
<dbReference type="EMBL" id="FPKU01000002">
    <property type="protein sequence ID" value="SFZ85797.1"/>
    <property type="molecule type" value="Genomic_DNA"/>
</dbReference>
<accession>A0A1K2I078</accession>
<organism evidence="8 9">
    <name type="scientific">Devosia enhydra</name>
    <dbReference type="NCBI Taxonomy" id="665118"/>
    <lineage>
        <taxon>Bacteria</taxon>
        <taxon>Pseudomonadati</taxon>
        <taxon>Pseudomonadota</taxon>
        <taxon>Alphaproteobacteria</taxon>
        <taxon>Hyphomicrobiales</taxon>
        <taxon>Devosiaceae</taxon>
        <taxon>Devosia</taxon>
    </lineage>
</organism>